<protein>
    <submittedName>
        <fullName evidence="3">Uncharacterized peroxidase-related enzyme</fullName>
    </submittedName>
</protein>
<evidence type="ECO:0000313" key="4">
    <source>
        <dbReference type="Proteomes" id="UP000008207"/>
    </source>
</evidence>
<dbReference type="InterPro" id="IPR004675">
    <property type="entry name" value="AhpD_core"/>
</dbReference>
<dbReference type="RefSeq" id="WP_015931028.1">
    <property type="nucleotide sequence ID" value="NC_011894.1"/>
</dbReference>
<dbReference type="eggNOG" id="COG2128">
    <property type="taxonomic scope" value="Bacteria"/>
</dbReference>
<dbReference type="GO" id="GO:0051920">
    <property type="term" value="F:peroxiredoxin activity"/>
    <property type="evidence" value="ECO:0007669"/>
    <property type="project" value="InterPro"/>
</dbReference>
<organism evidence="3 4">
    <name type="scientific">Methylobacterium nodulans (strain LMG 21967 / CNCM I-2342 / ORS 2060)</name>
    <dbReference type="NCBI Taxonomy" id="460265"/>
    <lineage>
        <taxon>Bacteria</taxon>
        <taxon>Pseudomonadati</taxon>
        <taxon>Pseudomonadota</taxon>
        <taxon>Alphaproteobacteria</taxon>
        <taxon>Hyphomicrobiales</taxon>
        <taxon>Methylobacteriaceae</taxon>
        <taxon>Methylobacterium</taxon>
    </lineage>
</organism>
<feature type="domain" description="Carboxymuconolactone decarboxylase-like" evidence="2">
    <location>
        <begin position="73"/>
        <end position="119"/>
    </location>
</feature>
<evidence type="ECO:0000256" key="1">
    <source>
        <dbReference type="SAM" id="MobiDB-lite"/>
    </source>
</evidence>
<dbReference type="Proteomes" id="UP000008207">
    <property type="component" value="Chromosome"/>
</dbReference>
<dbReference type="STRING" id="460265.Mnod_4522"/>
<dbReference type="Gene3D" id="1.20.5.810">
    <property type="entry name" value="AhpD-like"/>
    <property type="match status" value="1"/>
</dbReference>
<keyword evidence="3" id="KW-0575">Peroxidase</keyword>
<dbReference type="Gene3D" id="1.20.1290.10">
    <property type="entry name" value="AhpD-like"/>
    <property type="match status" value="1"/>
</dbReference>
<sequence length="217" mass="23917">MAGAKTKEKRGDKPEVGEMPRRQEAEGAVMALDLDPAADLPPHLAAYFDKCREKIGFVPNVLLAYAHDTAKLDAFVTFYNDLMLAPSGLSKLEREMIAVAVSSINRCYYCLTAHGAAVRGLSGDPVLGEMMAMNYRAADLSPRHRAMLDFAVALSEAPWTVEEEDREALRDAGFTDRDIWDIAAVASFFNMTNRMASAVDMRPNRSYHGDARALPET</sequence>
<reference evidence="3 4" key="1">
    <citation type="submission" date="2009-01" db="EMBL/GenBank/DDBJ databases">
        <title>Complete sequence of chromosome of Methylobacterium nodulans ORS 2060.</title>
        <authorList>
            <consortium name="US DOE Joint Genome Institute"/>
            <person name="Lucas S."/>
            <person name="Copeland A."/>
            <person name="Lapidus A."/>
            <person name="Glavina del Rio T."/>
            <person name="Dalin E."/>
            <person name="Tice H."/>
            <person name="Bruce D."/>
            <person name="Goodwin L."/>
            <person name="Pitluck S."/>
            <person name="Sims D."/>
            <person name="Brettin T."/>
            <person name="Detter J.C."/>
            <person name="Han C."/>
            <person name="Larimer F."/>
            <person name="Land M."/>
            <person name="Hauser L."/>
            <person name="Kyrpides N."/>
            <person name="Ivanova N."/>
            <person name="Marx C.J."/>
            <person name="Richardson P."/>
        </authorList>
    </citation>
    <scope>NUCLEOTIDE SEQUENCE [LARGE SCALE GENOMIC DNA]</scope>
    <source>
        <strain evidence="4">LMG 21967 / CNCM I-2342 / ORS 2060</strain>
    </source>
</reference>
<dbReference type="NCBIfam" id="TIGR00778">
    <property type="entry name" value="ahpD_dom"/>
    <property type="match status" value="1"/>
</dbReference>
<dbReference type="KEGG" id="mno:Mnod_4522"/>
<evidence type="ECO:0000259" key="2">
    <source>
        <dbReference type="Pfam" id="PF02627"/>
    </source>
</evidence>
<proteinExistence type="predicted"/>
<dbReference type="OrthoDB" id="9810664at2"/>
<dbReference type="InterPro" id="IPR003779">
    <property type="entry name" value="CMD-like"/>
</dbReference>
<dbReference type="NCBIfam" id="TIGR01926">
    <property type="entry name" value="peroxid_rel"/>
    <property type="match status" value="1"/>
</dbReference>
<dbReference type="Pfam" id="PF02627">
    <property type="entry name" value="CMD"/>
    <property type="match status" value="1"/>
</dbReference>
<dbReference type="HOGENOM" id="CLU_082760_4_0_5"/>
<dbReference type="AlphaFoldDB" id="B8ICZ8"/>
<evidence type="ECO:0000313" key="3">
    <source>
        <dbReference type="EMBL" id="ACL59390.1"/>
    </source>
</evidence>
<feature type="region of interest" description="Disordered" evidence="1">
    <location>
        <begin position="1"/>
        <end position="22"/>
    </location>
</feature>
<dbReference type="InterPro" id="IPR029032">
    <property type="entry name" value="AhpD-like"/>
</dbReference>
<dbReference type="EMBL" id="CP001349">
    <property type="protein sequence ID" value="ACL59390.1"/>
    <property type="molecule type" value="Genomic_DNA"/>
</dbReference>
<gene>
    <name evidence="3" type="ordered locus">Mnod_4522</name>
</gene>
<accession>B8ICZ8</accession>
<dbReference type="PANTHER" id="PTHR35446:SF2">
    <property type="entry name" value="CARBOXYMUCONOLACTONE DECARBOXYLASE-LIKE DOMAIN-CONTAINING PROTEIN"/>
    <property type="match status" value="1"/>
</dbReference>
<name>B8ICZ8_METNO</name>
<keyword evidence="4" id="KW-1185">Reference proteome</keyword>
<dbReference type="SUPFAM" id="SSF69118">
    <property type="entry name" value="AhpD-like"/>
    <property type="match status" value="1"/>
</dbReference>
<dbReference type="PANTHER" id="PTHR35446">
    <property type="entry name" value="SI:CH211-175M2.5"/>
    <property type="match status" value="1"/>
</dbReference>
<dbReference type="InterPro" id="IPR010195">
    <property type="entry name" value="Uncharacterised_peroxidase-rel"/>
</dbReference>
<keyword evidence="3" id="KW-0560">Oxidoreductase</keyword>